<evidence type="ECO:0000256" key="7">
    <source>
        <dbReference type="SAM" id="MobiDB-lite"/>
    </source>
</evidence>
<dbReference type="Pfam" id="PF17854">
    <property type="entry name" value="FtsK_alpha"/>
    <property type="match status" value="1"/>
</dbReference>
<reference evidence="9 10" key="1">
    <citation type="submission" date="2015-01" db="EMBL/GenBank/DDBJ databases">
        <title>Jeotgalibacillus campisalis genome sequencing.</title>
        <authorList>
            <person name="Goh K.M."/>
            <person name="Chan K.-G."/>
            <person name="Yaakop A.S."/>
            <person name="Ee R."/>
            <person name="Gan H.M."/>
            <person name="Chan C.S."/>
        </authorList>
    </citation>
    <scope>NUCLEOTIDE SEQUENCE [LARGE SCALE GENOMIC DNA]</scope>
    <source>
        <strain evidence="9 10">SF-57</strain>
    </source>
</reference>
<dbReference type="InterPro" id="IPR036390">
    <property type="entry name" value="WH_DNA-bd_sf"/>
</dbReference>
<feature type="region of interest" description="Disordered" evidence="7">
    <location>
        <begin position="156"/>
        <end position="364"/>
    </location>
</feature>
<protein>
    <recommendedName>
        <fullName evidence="8">FtsK domain-containing protein</fullName>
    </recommendedName>
</protein>
<proteinExistence type="inferred from homology"/>
<dbReference type="EMBL" id="JXRR01000017">
    <property type="protein sequence ID" value="KIL46366.1"/>
    <property type="molecule type" value="Genomic_DNA"/>
</dbReference>
<keyword evidence="4 6" id="KW-0067">ATP-binding</keyword>
<evidence type="ECO:0000256" key="3">
    <source>
        <dbReference type="ARBA" id="ARBA00022829"/>
    </source>
</evidence>
<dbReference type="SMART" id="SM00843">
    <property type="entry name" value="Ftsk_gamma"/>
    <property type="match status" value="1"/>
</dbReference>
<feature type="binding site" evidence="6">
    <location>
        <begin position="531"/>
        <end position="538"/>
    </location>
    <ligand>
        <name>ATP</name>
        <dbReference type="ChEBI" id="CHEBI:30616"/>
    </ligand>
</feature>
<evidence type="ECO:0000259" key="8">
    <source>
        <dbReference type="PROSITE" id="PS50901"/>
    </source>
</evidence>
<evidence type="ECO:0000256" key="4">
    <source>
        <dbReference type="ARBA" id="ARBA00022840"/>
    </source>
</evidence>
<feature type="compositionally biased region" description="Basic and acidic residues" evidence="7">
    <location>
        <begin position="59"/>
        <end position="102"/>
    </location>
</feature>
<dbReference type="InterPro" id="IPR027417">
    <property type="entry name" value="P-loop_NTPase"/>
</dbReference>
<feature type="domain" description="FtsK" evidence="8">
    <location>
        <begin position="514"/>
        <end position="706"/>
    </location>
</feature>
<dbReference type="Pfam" id="PF09397">
    <property type="entry name" value="FtsK_gamma"/>
    <property type="match status" value="1"/>
</dbReference>
<evidence type="ECO:0000256" key="6">
    <source>
        <dbReference type="PROSITE-ProRule" id="PRU00289"/>
    </source>
</evidence>
<dbReference type="OrthoDB" id="9807790at2"/>
<evidence type="ECO:0000256" key="5">
    <source>
        <dbReference type="ARBA" id="ARBA00023125"/>
    </source>
</evidence>
<dbReference type="AlphaFoldDB" id="A0A0C2VPJ0"/>
<dbReference type="InterPro" id="IPR050206">
    <property type="entry name" value="FtsK/SpoIIIE/SftA"/>
</dbReference>
<dbReference type="Gene3D" id="1.10.10.10">
    <property type="entry name" value="Winged helix-like DNA-binding domain superfamily/Winged helix DNA-binding domain"/>
    <property type="match status" value="1"/>
</dbReference>
<keyword evidence="3" id="KW-0159">Chromosome partition</keyword>
<dbReference type="SUPFAM" id="SSF46785">
    <property type="entry name" value="Winged helix' DNA-binding domain"/>
    <property type="match status" value="1"/>
</dbReference>
<evidence type="ECO:0000256" key="1">
    <source>
        <dbReference type="ARBA" id="ARBA00006474"/>
    </source>
</evidence>
<dbReference type="Proteomes" id="UP000031972">
    <property type="component" value="Unassembled WGS sequence"/>
</dbReference>
<feature type="compositionally biased region" description="Basic and acidic residues" evidence="7">
    <location>
        <begin position="167"/>
        <end position="189"/>
    </location>
</feature>
<comment type="caution">
    <text evidence="9">The sequence shown here is derived from an EMBL/GenBank/DDBJ whole genome shotgun (WGS) entry which is preliminary data.</text>
</comment>
<name>A0A0C2VPJ0_9BACL</name>
<dbReference type="InterPro" id="IPR018541">
    <property type="entry name" value="Ftsk_gamma"/>
</dbReference>
<dbReference type="Gene3D" id="3.40.50.300">
    <property type="entry name" value="P-loop containing nucleotide triphosphate hydrolases"/>
    <property type="match status" value="1"/>
</dbReference>
<dbReference type="InterPro" id="IPR041027">
    <property type="entry name" value="FtsK_alpha"/>
</dbReference>
<dbReference type="PANTHER" id="PTHR22683:SF42">
    <property type="entry name" value="DNA TRANSLOCASE SFTA"/>
    <property type="match status" value="1"/>
</dbReference>
<evidence type="ECO:0000313" key="9">
    <source>
        <dbReference type="EMBL" id="KIL46366.1"/>
    </source>
</evidence>
<dbReference type="InterPro" id="IPR003593">
    <property type="entry name" value="AAA+_ATPase"/>
</dbReference>
<feature type="compositionally biased region" description="Basic and acidic residues" evidence="7">
    <location>
        <begin position="325"/>
        <end position="338"/>
    </location>
</feature>
<dbReference type="Pfam" id="PF01580">
    <property type="entry name" value="FtsK_SpoIIIE"/>
    <property type="match status" value="1"/>
</dbReference>
<feature type="region of interest" description="Disordered" evidence="7">
    <location>
        <begin position="56"/>
        <end position="117"/>
    </location>
</feature>
<dbReference type="PATRIC" id="fig|220754.4.peg.3054"/>
<dbReference type="PANTHER" id="PTHR22683">
    <property type="entry name" value="SPORULATION PROTEIN RELATED"/>
    <property type="match status" value="1"/>
</dbReference>
<evidence type="ECO:0000313" key="10">
    <source>
        <dbReference type="Proteomes" id="UP000031972"/>
    </source>
</evidence>
<feature type="region of interest" description="Disordered" evidence="7">
    <location>
        <begin position="14"/>
        <end position="42"/>
    </location>
</feature>
<dbReference type="CDD" id="cd01127">
    <property type="entry name" value="TrwB_TraG_TraD_VirD4"/>
    <property type="match status" value="1"/>
</dbReference>
<accession>A0A0C2VPJ0</accession>
<dbReference type="GO" id="GO:0007059">
    <property type="term" value="P:chromosome segregation"/>
    <property type="evidence" value="ECO:0007669"/>
    <property type="project" value="UniProtKB-KW"/>
</dbReference>
<organism evidence="9 10">
    <name type="scientific">Jeotgalibacillus campisalis</name>
    <dbReference type="NCBI Taxonomy" id="220754"/>
    <lineage>
        <taxon>Bacteria</taxon>
        <taxon>Bacillati</taxon>
        <taxon>Bacillota</taxon>
        <taxon>Bacilli</taxon>
        <taxon>Bacillales</taxon>
        <taxon>Caryophanaceae</taxon>
        <taxon>Jeotgalibacillus</taxon>
    </lineage>
</organism>
<keyword evidence="10" id="KW-1185">Reference proteome</keyword>
<dbReference type="PROSITE" id="PS50901">
    <property type="entry name" value="FTSK"/>
    <property type="match status" value="1"/>
</dbReference>
<dbReference type="GO" id="GO:0003677">
    <property type="term" value="F:DNA binding"/>
    <property type="evidence" value="ECO:0007669"/>
    <property type="project" value="UniProtKB-KW"/>
</dbReference>
<dbReference type="RefSeq" id="WP_041060173.1">
    <property type="nucleotide sequence ID" value="NZ_JXRR01000017.1"/>
</dbReference>
<evidence type="ECO:0000256" key="2">
    <source>
        <dbReference type="ARBA" id="ARBA00022741"/>
    </source>
</evidence>
<keyword evidence="2 6" id="KW-0547">Nucleotide-binding</keyword>
<keyword evidence="5" id="KW-0238">DNA-binding</keyword>
<dbReference type="GO" id="GO:0005524">
    <property type="term" value="F:ATP binding"/>
    <property type="evidence" value="ECO:0007669"/>
    <property type="project" value="UniProtKB-UniRule"/>
</dbReference>
<dbReference type="SMART" id="SM00382">
    <property type="entry name" value="AAA"/>
    <property type="match status" value="1"/>
</dbReference>
<dbReference type="InterPro" id="IPR036388">
    <property type="entry name" value="WH-like_DNA-bd_sf"/>
</dbReference>
<feature type="compositionally biased region" description="Polar residues" evidence="7">
    <location>
        <begin position="203"/>
        <end position="216"/>
    </location>
</feature>
<dbReference type="Gene3D" id="3.30.980.40">
    <property type="match status" value="1"/>
</dbReference>
<feature type="compositionally biased region" description="Basic and acidic residues" evidence="7">
    <location>
        <begin position="14"/>
        <end position="31"/>
    </location>
</feature>
<dbReference type="InterPro" id="IPR002543">
    <property type="entry name" value="FtsK_dom"/>
</dbReference>
<comment type="similarity">
    <text evidence="1">Belongs to the FtsK/SpoIIIE/SftA family.</text>
</comment>
<gene>
    <name evidence="9" type="ORF">KR50_30410</name>
</gene>
<sequence length="852" mass="95044">MSWIKKVLSYLQQEEKGEQIKRSPSILKKESPPVQKSKQMDTKMVYQYPKGAFRFPIIPDEKSERTTREQNKKSDRNNYDAERTASEREYDKNVKVKREVSKKPFTPTEVPSPIYGFQKRPVKPTIEEIEYELPITEKKVSPFKAVGMSKEEVADYGQQTELGQHAVKKEEAAAEQKEGFASEQEKSDDFSSSEPPFEIRGGTSFTGLENQASQIQVAEPELGEELENENMTAEADSSDEHQTEVQEINEEPVPLKLVSDSAGIEVDENSIHVEEETEEADTTMNEVQPLPKEQPVSSPSVSEQAAPVKKEKKAGSLPFNVLMLKQDRRKAQDRDQKKTVTNQQKQKLSESITHPEEPQKEDTVIPSASLETAQEELPYFAFPSMDLLMAPVHAEVDQDWLDEQTAMLDETLSSFNVNAKVRHVTQGPSVTRFEIFPEKGVKVSKITGLTDDIKLSLAARDIRMEAPIPGKMAVGIEIPNPSSRPVALKEILDHRAFKDSSATLPIALGLDIEGQPVVTDIGKMPHGLIAGATGSGKSVCINSILISLLYHSSPDDLRMLLIDPKMVELAPYNHIPHLVSPVITDVKAATAALKWAVEEMERRYQLFAHAGVRDISRYNQKAKEARQFNQKLPYLVIVIDELADLMMMSPADVEEAICRIAQKARACGIHLLIATQRPSVDVITGLIKANVPTRVAFSVSSQVDSRTIIDTSGADRLLGRGDMLFLGNGASKPVRLQGTFVSDDEIDAVVSHVRKEREVSYLFHQEELLAKVEIQEEEDELLIEACELVVSHGGASTSLLQRQFRIGYNRAARLIDMMEKQGWISEAKGSKPRDVLMTNEDLESLQNTGTSH</sequence>
<feature type="compositionally biased region" description="Basic and acidic residues" evidence="7">
    <location>
        <begin position="353"/>
        <end position="363"/>
    </location>
</feature>
<dbReference type="SUPFAM" id="SSF52540">
    <property type="entry name" value="P-loop containing nucleoside triphosphate hydrolases"/>
    <property type="match status" value="1"/>
</dbReference>